<dbReference type="PANTHER" id="PTHR22960">
    <property type="entry name" value="MOLYBDOPTERIN COFACTOR SYNTHESIS PROTEIN A"/>
    <property type="match status" value="1"/>
</dbReference>
<keyword evidence="10" id="KW-0501">Molybdenum cofactor biosynthesis</keyword>
<comment type="caution">
    <text evidence="14">The sequence shown here is derived from an EMBL/GenBank/DDBJ whole genome shotgun (WGS) entry which is preliminary data.</text>
</comment>
<dbReference type="InterPro" id="IPR007197">
    <property type="entry name" value="rSAM"/>
</dbReference>
<proteinExistence type="predicted"/>
<dbReference type="GO" id="GO:0046872">
    <property type="term" value="F:metal ion binding"/>
    <property type="evidence" value="ECO:0007669"/>
    <property type="project" value="UniProtKB-KW"/>
</dbReference>
<reference evidence="14 15" key="1">
    <citation type="journal article" date="2013" name="Genome Announc.">
        <title>Draft Genome Sequence of an Alphaproteobacterium, Caenispirillum salinarum AK4(T), Isolated from a Solar Saltern.</title>
        <authorList>
            <person name="Khatri I."/>
            <person name="Singh A."/>
            <person name="Korpole S."/>
            <person name="Pinnaka A.K."/>
            <person name="Subramanian S."/>
        </authorList>
    </citation>
    <scope>NUCLEOTIDE SEQUENCE [LARGE SCALE GENOMIC DNA]</scope>
    <source>
        <strain evidence="14 15">AK4</strain>
    </source>
</reference>
<keyword evidence="11" id="KW-0456">Lyase</keyword>
<dbReference type="InterPro" id="IPR000385">
    <property type="entry name" value="MoaA_NifB_PqqE_Fe-S-bd_CS"/>
</dbReference>
<keyword evidence="15" id="KW-1185">Reference proteome</keyword>
<evidence type="ECO:0000256" key="3">
    <source>
        <dbReference type="ARBA" id="ARBA00022485"/>
    </source>
</evidence>
<dbReference type="OrthoDB" id="9763993at2"/>
<dbReference type="Pfam" id="PF06463">
    <property type="entry name" value="Mob_synth_C"/>
    <property type="match status" value="1"/>
</dbReference>
<comment type="catalytic activity">
    <reaction evidence="12">
        <text>GTP + AH2 + S-adenosyl-L-methionine = (8S)-3',8-cyclo-7,8-dihydroguanosine 5'-triphosphate + 5'-deoxyadenosine + L-methionine + A + H(+)</text>
        <dbReference type="Rhea" id="RHEA:49576"/>
        <dbReference type="ChEBI" id="CHEBI:13193"/>
        <dbReference type="ChEBI" id="CHEBI:15378"/>
        <dbReference type="ChEBI" id="CHEBI:17319"/>
        <dbReference type="ChEBI" id="CHEBI:17499"/>
        <dbReference type="ChEBI" id="CHEBI:37565"/>
        <dbReference type="ChEBI" id="CHEBI:57844"/>
        <dbReference type="ChEBI" id="CHEBI:59789"/>
        <dbReference type="ChEBI" id="CHEBI:131766"/>
        <dbReference type="EC" id="4.1.99.22"/>
    </reaction>
</comment>
<dbReference type="NCBIfam" id="TIGR02666">
    <property type="entry name" value="moaA"/>
    <property type="match status" value="1"/>
</dbReference>
<evidence type="ECO:0000256" key="1">
    <source>
        <dbReference type="ARBA" id="ARBA00001966"/>
    </source>
</evidence>
<dbReference type="SFLD" id="SFLDG01383">
    <property type="entry name" value="cyclic_pyranopterin_phosphate"/>
    <property type="match status" value="1"/>
</dbReference>
<dbReference type="GO" id="GO:0006777">
    <property type="term" value="P:Mo-molybdopterin cofactor biosynthetic process"/>
    <property type="evidence" value="ECO:0007669"/>
    <property type="project" value="UniProtKB-KW"/>
</dbReference>
<sequence>MAPSLTDLLGRRITYLRLSVTERCDFRCHYCIAEDQAFAPKSRVLSIEELGQVADAFLDLGVTDIRLTGGEPLTRKGLPALLEHLGQRRAAGRLKALTLTTNGGMLEGFVPLLAAAGVGRVNVSLDTVDDGLFSRITRRGDLSAVLSGISAARAAGLGIKLNCVVQKGVNDSPHHIDRLMEFAAARGHDLTFIEVMPIGPAAFDFHRHYRPMDDLKAELARRWTLLPDAHRTPGPSRYWRCVETGGRIGFIAATSACFCAGCNRVRVASDGMLYPCLGQDHAVDLRGPLRSAEPDALKGAIARAIGLKPDGHRFHGGATPGRAMNATGG</sequence>
<dbReference type="PROSITE" id="PS51918">
    <property type="entry name" value="RADICAL_SAM"/>
    <property type="match status" value="1"/>
</dbReference>
<evidence type="ECO:0000256" key="4">
    <source>
        <dbReference type="ARBA" id="ARBA00022691"/>
    </source>
</evidence>
<dbReference type="InterPro" id="IPR006638">
    <property type="entry name" value="Elp3/MiaA/NifB-like_rSAM"/>
</dbReference>
<evidence type="ECO:0000256" key="2">
    <source>
        <dbReference type="ARBA" id="ARBA00012167"/>
    </source>
</evidence>
<feature type="domain" description="Radical SAM core" evidence="13">
    <location>
        <begin position="8"/>
        <end position="236"/>
    </location>
</feature>
<dbReference type="SFLD" id="SFLDS00029">
    <property type="entry name" value="Radical_SAM"/>
    <property type="match status" value="1"/>
</dbReference>
<evidence type="ECO:0000259" key="13">
    <source>
        <dbReference type="PROSITE" id="PS51918"/>
    </source>
</evidence>
<accession>K9GZB9</accession>
<keyword evidence="3" id="KW-0004">4Fe-4S</keyword>
<dbReference type="InterPro" id="IPR013483">
    <property type="entry name" value="MoaA"/>
</dbReference>
<dbReference type="PROSITE" id="PS01305">
    <property type="entry name" value="MOAA_NIFB_PQQE"/>
    <property type="match status" value="1"/>
</dbReference>
<dbReference type="InterPro" id="IPR013785">
    <property type="entry name" value="Aldolase_TIM"/>
</dbReference>
<dbReference type="GO" id="GO:0061798">
    <property type="term" value="F:GTP 3',8'-cyclase activity"/>
    <property type="evidence" value="ECO:0007669"/>
    <property type="project" value="UniProtKB-EC"/>
</dbReference>
<dbReference type="Pfam" id="PF04055">
    <property type="entry name" value="Radical_SAM"/>
    <property type="match status" value="1"/>
</dbReference>
<dbReference type="SUPFAM" id="SSF102114">
    <property type="entry name" value="Radical SAM enzymes"/>
    <property type="match status" value="1"/>
</dbReference>
<dbReference type="SFLD" id="SFLDG01386">
    <property type="entry name" value="main_SPASM_domain-containing"/>
    <property type="match status" value="1"/>
</dbReference>
<evidence type="ECO:0000256" key="7">
    <source>
        <dbReference type="ARBA" id="ARBA00023004"/>
    </source>
</evidence>
<name>K9GZB9_9PROT</name>
<keyword evidence="9" id="KW-0342">GTP-binding</keyword>
<keyword evidence="7" id="KW-0408">Iron</keyword>
<evidence type="ECO:0000256" key="5">
    <source>
        <dbReference type="ARBA" id="ARBA00022723"/>
    </source>
</evidence>
<dbReference type="RefSeq" id="WP_009539811.1">
    <property type="nucleotide sequence ID" value="NZ_ANHY01000006.1"/>
</dbReference>
<dbReference type="PATRIC" id="fig|1238182.3.peg.1366"/>
<dbReference type="Gene3D" id="3.20.20.70">
    <property type="entry name" value="Aldolase class I"/>
    <property type="match status" value="1"/>
</dbReference>
<evidence type="ECO:0000313" key="14">
    <source>
        <dbReference type="EMBL" id="EKV31330.1"/>
    </source>
</evidence>
<dbReference type="InterPro" id="IPR058240">
    <property type="entry name" value="rSAM_sf"/>
</dbReference>
<evidence type="ECO:0000256" key="8">
    <source>
        <dbReference type="ARBA" id="ARBA00023014"/>
    </source>
</evidence>
<dbReference type="InterPro" id="IPR040064">
    <property type="entry name" value="MoaA-like"/>
</dbReference>
<keyword evidence="8" id="KW-0411">Iron-sulfur</keyword>
<protein>
    <recommendedName>
        <fullName evidence="2">GTP 3',8-cyclase</fullName>
        <ecNumber evidence="2">4.1.99.22</ecNumber>
    </recommendedName>
</protein>
<organism evidence="14 15">
    <name type="scientific">Caenispirillum salinarum AK4</name>
    <dbReference type="NCBI Taxonomy" id="1238182"/>
    <lineage>
        <taxon>Bacteria</taxon>
        <taxon>Pseudomonadati</taxon>
        <taxon>Pseudomonadota</taxon>
        <taxon>Alphaproteobacteria</taxon>
        <taxon>Rhodospirillales</taxon>
        <taxon>Novispirillaceae</taxon>
        <taxon>Caenispirillum</taxon>
    </lineage>
</organism>
<dbReference type="CDD" id="cd21117">
    <property type="entry name" value="Twitch_MoaA"/>
    <property type="match status" value="1"/>
</dbReference>
<dbReference type="EMBL" id="ANHY01000006">
    <property type="protein sequence ID" value="EKV31330.1"/>
    <property type="molecule type" value="Genomic_DNA"/>
</dbReference>
<comment type="cofactor">
    <cofactor evidence="1">
        <name>[4Fe-4S] cluster</name>
        <dbReference type="ChEBI" id="CHEBI:49883"/>
    </cofactor>
</comment>
<evidence type="ECO:0000256" key="10">
    <source>
        <dbReference type="ARBA" id="ARBA00023150"/>
    </source>
</evidence>
<dbReference type="PANTHER" id="PTHR22960:SF0">
    <property type="entry name" value="MOLYBDENUM COFACTOR BIOSYNTHESIS PROTEIN 1"/>
    <property type="match status" value="1"/>
</dbReference>
<dbReference type="UniPathway" id="UPA00344"/>
<dbReference type="GO" id="GO:0051539">
    <property type="term" value="F:4 iron, 4 sulfur cluster binding"/>
    <property type="evidence" value="ECO:0007669"/>
    <property type="project" value="UniProtKB-KW"/>
</dbReference>
<dbReference type="SMART" id="SM00729">
    <property type="entry name" value="Elp3"/>
    <property type="match status" value="1"/>
</dbReference>
<gene>
    <name evidence="14" type="ORF">C882_3703</name>
</gene>
<evidence type="ECO:0000256" key="6">
    <source>
        <dbReference type="ARBA" id="ARBA00022741"/>
    </source>
</evidence>
<evidence type="ECO:0000256" key="9">
    <source>
        <dbReference type="ARBA" id="ARBA00023134"/>
    </source>
</evidence>
<dbReference type="InterPro" id="IPR010505">
    <property type="entry name" value="MoaA_twitch"/>
</dbReference>
<evidence type="ECO:0000256" key="11">
    <source>
        <dbReference type="ARBA" id="ARBA00023239"/>
    </source>
</evidence>
<evidence type="ECO:0000256" key="12">
    <source>
        <dbReference type="ARBA" id="ARBA00048697"/>
    </source>
</evidence>
<dbReference type="AlphaFoldDB" id="K9GZB9"/>
<dbReference type="Proteomes" id="UP000009881">
    <property type="component" value="Unassembled WGS sequence"/>
</dbReference>
<keyword evidence="6" id="KW-0547">Nucleotide-binding</keyword>
<dbReference type="GO" id="GO:0061799">
    <property type="term" value="F:cyclic pyranopterin monophosphate synthase activity"/>
    <property type="evidence" value="ECO:0007669"/>
    <property type="project" value="TreeGrafter"/>
</dbReference>
<evidence type="ECO:0000313" key="15">
    <source>
        <dbReference type="Proteomes" id="UP000009881"/>
    </source>
</evidence>
<dbReference type="EC" id="4.1.99.22" evidence="2"/>
<dbReference type="SFLD" id="SFLDG01067">
    <property type="entry name" value="SPASM/twitch_domain_containing"/>
    <property type="match status" value="1"/>
</dbReference>
<keyword evidence="5" id="KW-0479">Metal-binding</keyword>
<dbReference type="STRING" id="1238182.C882_3703"/>
<dbReference type="CDD" id="cd01335">
    <property type="entry name" value="Radical_SAM"/>
    <property type="match status" value="1"/>
</dbReference>
<dbReference type="InterPro" id="IPR050105">
    <property type="entry name" value="MoCo_biosynth_MoaA/MoaC"/>
</dbReference>
<dbReference type="GO" id="GO:0005525">
    <property type="term" value="F:GTP binding"/>
    <property type="evidence" value="ECO:0007669"/>
    <property type="project" value="UniProtKB-KW"/>
</dbReference>
<keyword evidence="4" id="KW-0949">S-adenosyl-L-methionine</keyword>
<dbReference type="eggNOG" id="COG2896">
    <property type="taxonomic scope" value="Bacteria"/>
</dbReference>